<dbReference type="InterPro" id="IPR011990">
    <property type="entry name" value="TPR-like_helical_dom_sf"/>
</dbReference>
<name>A0A2Z4MPU9_BREBE</name>
<organism evidence="2 3">
    <name type="scientific">Brevibacillus brevis</name>
    <name type="common">Bacillus brevis</name>
    <dbReference type="NCBI Taxonomy" id="1393"/>
    <lineage>
        <taxon>Bacteria</taxon>
        <taxon>Bacillati</taxon>
        <taxon>Bacillota</taxon>
        <taxon>Bacilli</taxon>
        <taxon>Bacillales</taxon>
        <taxon>Paenibacillaceae</taxon>
        <taxon>Brevibacillus</taxon>
    </lineage>
</organism>
<evidence type="ECO:0000313" key="2">
    <source>
        <dbReference type="EMBL" id="AWX58575.1"/>
    </source>
</evidence>
<dbReference type="Pfam" id="PF00535">
    <property type="entry name" value="Glycos_transf_2"/>
    <property type="match status" value="1"/>
</dbReference>
<dbReference type="PANTHER" id="PTHR43630:SF2">
    <property type="entry name" value="GLYCOSYLTRANSFERASE"/>
    <property type="match status" value="1"/>
</dbReference>
<dbReference type="GO" id="GO:0016740">
    <property type="term" value="F:transferase activity"/>
    <property type="evidence" value="ECO:0007669"/>
    <property type="project" value="UniProtKB-KW"/>
</dbReference>
<dbReference type="InterPro" id="IPR029044">
    <property type="entry name" value="Nucleotide-diphossugar_trans"/>
</dbReference>
<dbReference type="Proteomes" id="UP000036061">
    <property type="component" value="Chromosome"/>
</dbReference>
<evidence type="ECO:0000259" key="1">
    <source>
        <dbReference type="Pfam" id="PF00535"/>
    </source>
</evidence>
<dbReference type="SUPFAM" id="SSF53448">
    <property type="entry name" value="Nucleotide-diphospho-sugar transferases"/>
    <property type="match status" value="1"/>
</dbReference>
<evidence type="ECO:0000313" key="3">
    <source>
        <dbReference type="Proteomes" id="UP000036061"/>
    </source>
</evidence>
<dbReference type="InterPro" id="IPR001173">
    <property type="entry name" value="Glyco_trans_2-like"/>
</dbReference>
<proteinExistence type="predicted"/>
<dbReference type="SUPFAM" id="SSF81901">
    <property type="entry name" value="HCP-like"/>
    <property type="match status" value="1"/>
</dbReference>
<dbReference type="Gene3D" id="3.90.550.10">
    <property type="entry name" value="Spore Coat Polysaccharide Biosynthesis Protein SpsA, Chain A"/>
    <property type="match status" value="1"/>
</dbReference>
<accession>A0A2Z4MPU9</accession>
<dbReference type="AlphaFoldDB" id="A0A2Z4MPU9"/>
<protein>
    <submittedName>
        <fullName evidence="2">Glycosyltransferase family 2 protein</fullName>
    </submittedName>
</protein>
<sequence>MLRITLSIITKNEEAKIKRCLDSANVIVDEIILVDTGSTDNTKQIAIECGAKVYDFPWTGSFADARNYSLEQATGDWILVLDADEYLAPGSADAIKEFISGPPAIGRISQLSNYLDNGEIRYESVPISRLFPKGVYYTGSIHEQVVSDLPHRMTSVTVYHDGYFETDKTGRNIPLLEKELQKDGNNPYLLMQLAREHKNKQDYVQADYFFSQAYLYATKLEGYYPKLVVEYLYNLMKIGKLDTGYTVIQAEQNQDQLSNFPDFHFALGMFYMDYVLSNTAAHIDKLPRIEASFHKCLELGDRKEFGGIIGAGSFLAAYNLGVFYEVIGDHKKAVEYYHFSAEHDYQKAKERLSSLING</sequence>
<dbReference type="Gene3D" id="1.25.40.10">
    <property type="entry name" value="Tetratricopeptide repeat domain"/>
    <property type="match status" value="1"/>
</dbReference>
<gene>
    <name evidence="2" type="ORF">AB432_027610</name>
</gene>
<dbReference type="RefSeq" id="WP_048035019.1">
    <property type="nucleotide sequence ID" value="NZ_CP030117.1"/>
</dbReference>
<feature type="domain" description="Glycosyltransferase 2-like" evidence="1">
    <location>
        <begin position="8"/>
        <end position="104"/>
    </location>
</feature>
<reference evidence="2 3" key="1">
    <citation type="journal article" date="2015" name="Genome Announc.">
        <title>Draft Genome Sequence of Brevibacillus brevis DZQ7, a Plant Growth-Promoting Rhizobacterium with Broad-Spectrum Antimicrobial Activity.</title>
        <authorList>
            <person name="Hou Q."/>
            <person name="Wang C."/>
            <person name="Hou X."/>
            <person name="Xia Z."/>
            <person name="Ye J."/>
            <person name="Liu K."/>
            <person name="Liu H."/>
            <person name="Wang J."/>
            <person name="Guo H."/>
            <person name="Yu X."/>
            <person name="Yang Y."/>
            <person name="Du B."/>
            <person name="Ding Y."/>
        </authorList>
    </citation>
    <scope>NUCLEOTIDE SEQUENCE [LARGE SCALE GENOMIC DNA]</scope>
    <source>
        <strain evidence="2 3">DZQ7</strain>
    </source>
</reference>
<keyword evidence="2" id="KW-0808">Transferase</keyword>
<dbReference type="EMBL" id="CP030117">
    <property type="protein sequence ID" value="AWX58575.1"/>
    <property type="molecule type" value="Genomic_DNA"/>
</dbReference>
<dbReference type="CDD" id="cd02511">
    <property type="entry name" value="Beta4Glucosyltransferase"/>
    <property type="match status" value="1"/>
</dbReference>
<dbReference type="PANTHER" id="PTHR43630">
    <property type="entry name" value="POLY-BETA-1,6-N-ACETYL-D-GLUCOSAMINE SYNTHASE"/>
    <property type="match status" value="1"/>
</dbReference>